<protein>
    <submittedName>
        <fullName evidence="2">Peroxin-3</fullName>
    </submittedName>
</protein>
<dbReference type="PANTHER" id="PTHR28080">
    <property type="entry name" value="PEROXISOMAL BIOGENESIS FACTOR 3"/>
    <property type="match status" value="1"/>
</dbReference>
<keyword evidence="1" id="KW-0812">Transmembrane</keyword>
<dbReference type="STRING" id="5762.D2VHW1"/>
<gene>
    <name evidence="2" type="ORF">NAEGRDRAFT_68465</name>
</gene>
<dbReference type="InterPro" id="IPR006966">
    <property type="entry name" value="Peroxin-3"/>
</dbReference>
<keyword evidence="1" id="KW-1133">Transmembrane helix</keyword>
<dbReference type="KEGG" id="ngr:NAEGRDRAFT_68465"/>
<dbReference type="GO" id="GO:0030674">
    <property type="term" value="F:protein-macromolecule adaptor activity"/>
    <property type="evidence" value="ECO:0007669"/>
    <property type="project" value="TreeGrafter"/>
</dbReference>
<dbReference type="GO" id="GO:0045046">
    <property type="term" value="P:protein import into peroxisome membrane"/>
    <property type="evidence" value="ECO:0007669"/>
    <property type="project" value="TreeGrafter"/>
</dbReference>
<keyword evidence="3" id="KW-1185">Reference proteome</keyword>
<dbReference type="EMBL" id="GG738872">
    <property type="protein sequence ID" value="EFC43744.1"/>
    <property type="molecule type" value="Genomic_DNA"/>
</dbReference>
<dbReference type="VEuPathDB" id="AmoebaDB:NAEGRDRAFT_68465"/>
<evidence type="ECO:0000313" key="2">
    <source>
        <dbReference type="EMBL" id="EFC43744.1"/>
    </source>
</evidence>
<dbReference type="Pfam" id="PF04882">
    <property type="entry name" value="Peroxin-3"/>
    <property type="match status" value="1"/>
</dbReference>
<dbReference type="GeneID" id="8863289"/>
<feature type="transmembrane region" description="Helical" evidence="1">
    <location>
        <begin position="12"/>
        <end position="34"/>
    </location>
</feature>
<dbReference type="GO" id="GO:0005778">
    <property type="term" value="C:peroxisomal membrane"/>
    <property type="evidence" value="ECO:0007669"/>
    <property type="project" value="InterPro"/>
</dbReference>
<proteinExistence type="predicted"/>
<dbReference type="eggNOG" id="KOG4444">
    <property type="taxonomic scope" value="Eukaryota"/>
</dbReference>
<evidence type="ECO:0000313" key="3">
    <source>
        <dbReference type="Proteomes" id="UP000006671"/>
    </source>
</evidence>
<organism evidence="3">
    <name type="scientific">Naegleria gruberi</name>
    <name type="common">Amoeba</name>
    <dbReference type="NCBI Taxonomy" id="5762"/>
    <lineage>
        <taxon>Eukaryota</taxon>
        <taxon>Discoba</taxon>
        <taxon>Heterolobosea</taxon>
        <taxon>Tetramitia</taxon>
        <taxon>Eutetramitia</taxon>
        <taxon>Vahlkampfiidae</taxon>
        <taxon>Naegleria</taxon>
    </lineage>
</organism>
<dbReference type="AlphaFoldDB" id="D2VHW1"/>
<dbReference type="PANTHER" id="PTHR28080:SF1">
    <property type="entry name" value="PEROXISOMAL BIOGENESIS FACTOR 3"/>
    <property type="match status" value="1"/>
</dbReference>
<sequence>MFNGFFKKHKQKLIWTGAIASVLGIGGGLTYYWYKKRKDETKEKAKREQQMKYLFSENSNAAKLALISVLPNIFNHLNEQYPIESLVEELKTQKDISASRKKQVWEKIKIDSLARTISSIYALCLMDTIISIQISMIGRHLYMEHTFNNKKIEEGFEDEKLKNHLSLSSDRVSQHRFLGYAAYFNDVGLPKLISLVENVVKAHVLDLSLKHQFATNDFKELVESIRKQIDQKLDNNEESTSEFKLPNLILPDLSQLAKDKGEENDKVQKLLFELSDLIESPEYGNVFRETCNCGFSLLYDRIEEHISKNAKRNDEVSSAPLRLHMVNVSSWLTKEFKVVMSKKEDQDMSEWGHVYVEQTHASQFLNKYSVLIYARDLLYE</sequence>
<accession>D2VHW1</accession>
<dbReference type="RefSeq" id="XP_002676488.1">
    <property type="nucleotide sequence ID" value="XM_002676442.1"/>
</dbReference>
<dbReference type="Proteomes" id="UP000006671">
    <property type="component" value="Unassembled WGS sequence"/>
</dbReference>
<reference evidence="2 3" key="1">
    <citation type="journal article" date="2010" name="Cell">
        <title>The genome of Naegleria gruberi illuminates early eukaryotic versatility.</title>
        <authorList>
            <person name="Fritz-Laylin L.K."/>
            <person name="Prochnik S.E."/>
            <person name="Ginger M.L."/>
            <person name="Dacks J.B."/>
            <person name="Carpenter M.L."/>
            <person name="Field M.C."/>
            <person name="Kuo A."/>
            <person name="Paredez A."/>
            <person name="Chapman J."/>
            <person name="Pham J."/>
            <person name="Shu S."/>
            <person name="Neupane R."/>
            <person name="Cipriano M."/>
            <person name="Mancuso J."/>
            <person name="Tu H."/>
            <person name="Salamov A."/>
            <person name="Lindquist E."/>
            <person name="Shapiro H."/>
            <person name="Lucas S."/>
            <person name="Grigoriev I.V."/>
            <person name="Cande W.Z."/>
            <person name="Fulton C."/>
            <person name="Rokhsar D.S."/>
            <person name="Dawson S.C."/>
        </authorList>
    </citation>
    <scope>NUCLEOTIDE SEQUENCE [LARGE SCALE GENOMIC DNA]</scope>
    <source>
        <strain evidence="2 3">NEG-M</strain>
    </source>
</reference>
<keyword evidence="1" id="KW-0472">Membrane</keyword>
<name>D2VHW1_NAEGR</name>
<dbReference type="OrthoDB" id="45930at2759"/>
<dbReference type="InParanoid" id="D2VHW1"/>
<dbReference type="OMA" id="KGQDEHV"/>
<evidence type="ECO:0000256" key="1">
    <source>
        <dbReference type="SAM" id="Phobius"/>
    </source>
</evidence>